<dbReference type="EMBL" id="FAOO01000006">
    <property type="protein sequence ID" value="CUU04725.1"/>
    <property type="molecule type" value="Genomic_DNA"/>
</dbReference>
<dbReference type="SUPFAM" id="SSF50022">
    <property type="entry name" value="ISP domain"/>
    <property type="match status" value="1"/>
</dbReference>
<name>A0A0S4N0Z6_9BACT</name>
<evidence type="ECO:0000256" key="7">
    <source>
        <dbReference type="SAM" id="Phobius"/>
    </source>
</evidence>
<keyword evidence="1" id="KW-0001">2Fe-2S</keyword>
<dbReference type="RefSeq" id="WP_140944809.1">
    <property type="nucleotide sequence ID" value="NZ_FAOO01000006.1"/>
</dbReference>
<dbReference type="GO" id="GO:0051537">
    <property type="term" value="F:2 iron, 2 sulfur cluster binding"/>
    <property type="evidence" value="ECO:0007669"/>
    <property type="project" value="UniProtKB-KW"/>
</dbReference>
<keyword evidence="7" id="KW-1133">Transmembrane helix</keyword>
<dbReference type="PANTHER" id="PTHR10134">
    <property type="entry name" value="CYTOCHROME B-C1 COMPLEX SUBUNIT RIESKE, MITOCHONDRIAL"/>
    <property type="match status" value="1"/>
</dbReference>
<dbReference type="Pfam" id="PF00355">
    <property type="entry name" value="Rieske"/>
    <property type="match status" value="1"/>
</dbReference>
<keyword evidence="2" id="KW-0479">Metal-binding</keyword>
<dbReference type="PRINTS" id="PR00162">
    <property type="entry name" value="RIESKE"/>
</dbReference>
<feature type="domain" description="Rieske" evidence="8">
    <location>
        <begin position="47"/>
        <end position="140"/>
    </location>
</feature>
<dbReference type="Proteomes" id="UP000320623">
    <property type="component" value="Unassembled WGS sequence"/>
</dbReference>
<evidence type="ECO:0000259" key="8">
    <source>
        <dbReference type="PROSITE" id="PS51296"/>
    </source>
</evidence>
<sequence>MDEKETRRDFIIRIFSVIGFLGSSILLLRNILLYIFPKVTPKKERKILIAREEELKIGEAKLLTISDKDLYIVRTQQGYKVFSAICTHLGCKIKWEAHNNRFYCPCHKGVFDINGKVVSGPPPRDLNSYRVEVSGKLIYIWFV</sequence>
<keyword evidence="5" id="KW-1015">Disulfide bond</keyword>
<dbReference type="InterPro" id="IPR005805">
    <property type="entry name" value="Rieske_Fe-S_prot_C"/>
</dbReference>
<keyword evidence="3" id="KW-0408">Iron</keyword>
<dbReference type="Gene3D" id="2.102.10.10">
    <property type="entry name" value="Rieske [2Fe-2S] iron-sulphur domain"/>
    <property type="match status" value="1"/>
</dbReference>
<evidence type="ECO:0000313" key="9">
    <source>
        <dbReference type="EMBL" id="CUU04725.1"/>
    </source>
</evidence>
<evidence type="ECO:0000256" key="5">
    <source>
        <dbReference type="ARBA" id="ARBA00023157"/>
    </source>
</evidence>
<dbReference type="STRING" id="1643428.GCA_001442855_01031"/>
<evidence type="ECO:0000313" key="10">
    <source>
        <dbReference type="Proteomes" id="UP000320623"/>
    </source>
</evidence>
<evidence type="ECO:0000256" key="4">
    <source>
        <dbReference type="ARBA" id="ARBA00023014"/>
    </source>
</evidence>
<evidence type="ECO:0000256" key="2">
    <source>
        <dbReference type="ARBA" id="ARBA00022723"/>
    </source>
</evidence>
<dbReference type="InterPro" id="IPR036922">
    <property type="entry name" value="Rieske_2Fe-2S_sf"/>
</dbReference>
<evidence type="ECO:0000256" key="1">
    <source>
        <dbReference type="ARBA" id="ARBA00022714"/>
    </source>
</evidence>
<evidence type="ECO:0000256" key="3">
    <source>
        <dbReference type="ARBA" id="ARBA00023004"/>
    </source>
</evidence>
<dbReference type="InterPro" id="IPR014349">
    <property type="entry name" value="Rieske_Fe-S_prot"/>
</dbReference>
<feature type="transmembrane region" description="Helical" evidence="7">
    <location>
        <begin position="12"/>
        <end position="36"/>
    </location>
</feature>
<dbReference type="PROSITE" id="PS51296">
    <property type="entry name" value="RIESKE"/>
    <property type="match status" value="1"/>
</dbReference>
<dbReference type="InterPro" id="IPR017941">
    <property type="entry name" value="Rieske_2Fe-2S"/>
</dbReference>
<keyword evidence="7" id="KW-0812">Transmembrane</keyword>
<dbReference type="GO" id="GO:0016020">
    <property type="term" value="C:membrane"/>
    <property type="evidence" value="ECO:0007669"/>
    <property type="project" value="InterPro"/>
</dbReference>
<gene>
    <name evidence="9" type="ORF">JGI1_01056</name>
</gene>
<keyword evidence="7" id="KW-0472">Membrane</keyword>
<proteinExistence type="predicted"/>
<keyword evidence="4" id="KW-0411">Iron-sulfur</keyword>
<evidence type="ECO:0000256" key="6">
    <source>
        <dbReference type="ARBA" id="ARBA00034078"/>
    </source>
</evidence>
<comment type="cofactor">
    <cofactor evidence="6">
        <name>[2Fe-2S] cluster</name>
        <dbReference type="ChEBI" id="CHEBI:190135"/>
    </cofactor>
</comment>
<dbReference type="CDD" id="cd03467">
    <property type="entry name" value="Rieske"/>
    <property type="match status" value="1"/>
</dbReference>
<reference evidence="10" key="1">
    <citation type="submission" date="2015-11" db="EMBL/GenBank/DDBJ databases">
        <authorList>
            <person name="Varghese N."/>
        </authorList>
    </citation>
    <scope>NUCLEOTIDE SEQUENCE [LARGE SCALE GENOMIC DNA]</scope>
</reference>
<dbReference type="GO" id="GO:0046872">
    <property type="term" value="F:metal ion binding"/>
    <property type="evidence" value="ECO:0007669"/>
    <property type="project" value="UniProtKB-KW"/>
</dbReference>
<accession>A0A0S4N0Z6</accession>
<organism evidence="9 10">
    <name type="scientific">Candidatus Thermokryptus mobilis</name>
    <dbReference type="NCBI Taxonomy" id="1643428"/>
    <lineage>
        <taxon>Bacteria</taxon>
        <taxon>Pseudomonadati</taxon>
        <taxon>Candidatus Kryptoniota</taxon>
        <taxon>Candidatus Thermokryptus</taxon>
    </lineage>
</organism>
<keyword evidence="10" id="KW-1185">Reference proteome</keyword>
<dbReference type="OrthoDB" id="9767869at2"/>
<dbReference type="AlphaFoldDB" id="A0A0S4N0Z6"/>
<protein>
    <submittedName>
        <fullName evidence="9">Cytochrome b6-f complex iron-sulfur subunit</fullName>
    </submittedName>
</protein>